<keyword evidence="2" id="KW-1133">Transmembrane helix</keyword>
<evidence type="ECO:0008006" key="5">
    <source>
        <dbReference type="Google" id="ProtNLM"/>
    </source>
</evidence>
<keyword evidence="2" id="KW-0812">Transmembrane</keyword>
<feature type="transmembrane region" description="Helical" evidence="2">
    <location>
        <begin position="38"/>
        <end position="60"/>
    </location>
</feature>
<dbReference type="Proteomes" id="UP001216907">
    <property type="component" value="Unassembled WGS sequence"/>
</dbReference>
<proteinExistence type="predicted"/>
<feature type="region of interest" description="Disordered" evidence="1">
    <location>
        <begin position="70"/>
        <end position="92"/>
    </location>
</feature>
<evidence type="ECO:0000256" key="1">
    <source>
        <dbReference type="SAM" id="MobiDB-lite"/>
    </source>
</evidence>
<sequence length="92" mass="9625">MSLLFAATTQPGLSQYYIGWGTLSLINAGLAQSKGHSGMAWWIMSLMLGPVATLIIVALLQPPSVLPGSPSIPLPEHSGKPPVDPATFDELA</sequence>
<gene>
    <name evidence="3" type="ORF">PZE19_01705</name>
</gene>
<keyword evidence="4" id="KW-1185">Reference proteome</keyword>
<dbReference type="EMBL" id="JARRAG010000001">
    <property type="protein sequence ID" value="MDG3002489.1"/>
    <property type="molecule type" value="Genomic_DNA"/>
</dbReference>
<evidence type="ECO:0000313" key="3">
    <source>
        <dbReference type="EMBL" id="MDG3002489.1"/>
    </source>
</evidence>
<evidence type="ECO:0000256" key="2">
    <source>
        <dbReference type="SAM" id="Phobius"/>
    </source>
</evidence>
<comment type="caution">
    <text evidence="3">The sequence shown here is derived from an EMBL/GenBank/DDBJ whole genome shotgun (WGS) entry which is preliminary data.</text>
</comment>
<dbReference type="RefSeq" id="WP_277858853.1">
    <property type="nucleotide sequence ID" value="NZ_JARRAG010000001.1"/>
</dbReference>
<reference evidence="3 4" key="1">
    <citation type="submission" date="2023-03" db="EMBL/GenBank/DDBJ databases">
        <title>Paludisphaera mucosa sp. nov. a novel planctomycete from northern fen.</title>
        <authorList>
            <person name="Ivanova A."/>
        </authorList>
    </citation>
    <scope>NUCLEOTIDE SEQUENCE [LARGE SCALE GENOMIC DNA]</scope>
    <source>
        <strain evidence="3 4">Pla2</strain>
    </source>
</reference>
<evidence type="ECO:0000313" key="4">
    <source>
        <dbReference type="Proteomes" id="UP001216907"/>
    </source>
</evidence>
<protein>
    <recommendedName>
        <fullName evidence="5">DUF805 domain-containing protein</fullName>
    </recommendedName>
</protein>
<accession>A0ABT6F4P2</accession>
<keyword evidence="2" id="KW-0472">Membrane</keyword>
<name>A0ABT6F4P2_9BACT</name>
<organism evidence="3 4">
    <name type="scientific">Paludisphaera mucosa</name>
    <dbReference type="NCBI Taxonomy" id="3030827"/>
    <lineage>
        <taxon>Bacteria</taxon>
        <taxon>Pseudomonadati</taxon>
        <taxon>Planctomycetota</taxon>
        <taxon>Planctomycetia</taxon>
        <taxon>Isosphaerales</taxon>
        <taxon>Isosphaeraceae</taxon>
        <taxon>Paludisphaera</taxon>
    </lineage>
</organism>